<dbReference type="VEuPathDB" id="FungiDB:I7I53_12233"/>
<evidence type="ECO:0000313" key="2">
    <source>
        <dbReference type="Proteomes" id="UP000663419"/>
    </source>
</evidence>
<protein>
    <submittedName>
        <fullName evidence="1">Uncharacterized protein</fullName>
    </submittedName>
</protein>
<dbReference type="EMBL" id="CP069107">
    <property type="protein sequence ID" value="QSS57904.1"/>
    <property type="molecule type" value="Genomic_DNA"/>
</dbReference>
<evidence type="ECO:0000313" key="1">
    <source>
        <dbReference type="EMBL" id="QSS57904.1"/>
    </source>
</evidence>
<reference evidence="1" key="1">
    <citation type="submission" date="2021-01" db="EMBL/GenBank/DDBJ databases">
        <title>Chromosome-level genome assembly of a human fungal pathogen reveals clustering of transcriptionally co-regulated genes.</title>
        <authorList>
            <person name="Voorhies M."/>
            <person name="Cohen S."/>
            <person name="Shea T.P."/>
            <person name="Petrus S."/>
            <person name="Munoz J.F."/>
            <person name="Poplawski S."/>
            <person name="Goldman W.E."/>
            <person name="Michael T."/>
            <person name="Cuomo C.A."/>
            <person name="Sil A."/>
            <person name="Beyhan S."/>
        </authorList>
    </citation>
    <scope>NUCLEOTIDE SEQUENCE</scope>
    <source>
        <strain evidence="1">H88</strain>
    </source>
</reference>
<sequence length="106" mass="12686">MSSGYHDDGGMDWWQRVFFRIRWCFVQVLRGRTSRLPCIHSCTYIYIYIYMRYIIRHEFTIGLGLVMKYWSFPMDGPMDQDGVFSLCGRMGWWDGVDRTGWDEVGC</sequence>
<gene>
    <name evidence="1" type="ORF">I7I53_12233</name>
</gene>
<dbReference type="AlphaFoldDB" id="A0A8A1LZR9"/>
<dbReference type="Proteomes" id="UP000663419">
    <property type="component" value="Chromosome 6"/>
</dbReference>
<accession>A0A8A1LZR9</accession>
<name>A0A8A1LZR9_AJEC8</name>
<organism evidence="1 2">
    <name type="scientific">Ajellomyces capsulatus (strain H88)</name>
    <name type="common">Darling's disease fungus</name>
    <name type="synonym">Histoplasma capsulatum</name>
    <dbReference type="NCBI Taxonomy" id="544711"/>
    <lineage>
        <taxon>Eukaryota</taxon>
        <taxon>Fungi</taxon>
        <taxon>Dikarya</taxon>
        <taxon>Ascomycota</taxon>
        <taxon>Pezizomycotina</taxon>
        <taxon>Eurotiomycetes</taxon>
        <taxon>Eurotiomycetidae</taxon>
        <taxon>Onygenales</taxon>
        <taxon>Ajellomycetaceae</taxon>
        <taxon>Histoplasma</taxon>
    </lineage>
</organism>
<proteinExistence type="predicted"/>